<dbReference type="EMBL" id="BMFW01000025">
    <property type="protein sequence ID" value="GGI00154.1"/>
    <property type="molecule type" value="Genomic_DNA"/>
</dbReference>
<evidence type="ECO:0000313" key="1">
    <source>
        <dbReference type="EMBL" id="GGI00154.1"/>
    </source>
</evidence>
<organism evidence="1 2">
    <name type="scientific">Arthrobacter liuii</name>
    <dbReference type="NCBI Taxonomy" id="1476996"/>
    <lineage>
        <taxon>Bacteria</taxon>
        <taxon>Bacillati</taxon>
        <taxon>Actinomycetota</taxon>
        <taxon>Actinomycetes</taxon>
        <taxon>Micrococcales</taxon>
        <taxon>Micrococcaceae</taxon>
        <taxon>Arthrobacter</taxon>
    </lineage>
</organism>
<accession>A0ABQ2B089</accession>
<comment type="caution">
    <text evidence="1">The sequence shown here is derived from an EMBL/GenBank/DDBJ whole genome shotgun (WGS) entry which is preliminary data.</text>
</comment>
<evidence type="ECO:0000313" key="2">
    <source>
        <dbReference type="Proteomes" id="UP000643279"/>
    </source>
</evidence>
<protein>
    <submittedName>
        <fullName evidence="1">Uncharacterized protein</fullName>
    </submittedName>
</protein>
<gene>
    <name evidence="1" type="ORF">GCM10007170_36640</name>
</gene>
<dbReference type="Proteomes" id="UP000643279">
    <property type="component" value="Unassembled WGS sequence"/>
</dbReference>
<keyword evidence="2" id="KW-1185">Reference proteome</keyword>
<proteinExistence type="predicted"/>
<reference evidence="2" key="1">
    <citation type="journal article" date="2019" name="Int. J. Syst. Evol. Microbiol.">
        <title>The Global Catalogue of Microorganisms (GCM) 10K type strain sequencing project: providing services to taxonomists for standard genome sequencing and annotation.</title>
        <authorList>
            <consortium name="The Broad Institute Genomics Platform"/>
            <consortium name="The Broad Institute Genome Sequencing Center for Infectious Disease"/>
            <person name="Wu L."/>
            <person name="Ma J."/>
        </authorList>
    </citation>
    <scope>NUCLEOTIDE SEQUENCE [LARGE SCALE GENOMIC DNA]</scope>
    <source>
        <strain evidence="2">CGMCC 1.12778</strain>
    </source>
</reference>
<sequence length="122" mass="13512">MNFSWPALLNDAAHAAAASRRPPIRPLRVLIEDDDPSPAVESACRELGVSLVNTPTTLLANAMVERVFVTIRKQFIDKLPGQSRSGHRGAGAGEEDLILMDDLAVVFDRWVVQIWPYVRGDY</sequence>
<name>A0ABQ2B089_9MICC</name>